<proteinExistence type="predicted"/>
<name>A0A4P9WJK9_9FUNG</name>
<reference evidence="3" key="1">
    <citation type="journal article" date="2018" name="Nat. Microbiol.">
        <title>Leveraging single-cell genomics to expand the fungal tree of life.</title>
        <authorList>
            <person name="Ahrendt S.R."/>
            <person name="Quandt C.A."/>
            <person name="Ciobanu D."/>
            <person name="Clum A."/>
            <person name="Salamov A."/>
            <person name="Andreopoulos B."/>
            <person name="Cheng J.F."/>
            <person name="Woyke T."/>
            <person name="Pelin A."/>
            <person name="Henrissat B."/>
            <person name="Reynolds N.K."/>
            <person name="Benny G.L."/>
            <person name="Smith M.E."/>
            <person name="James T.Y."/>
            <person name="Grigoriev I.V."/>
        </authorList>
    </citation>
    <scope>NUCLEOTIDE SEQUENCE [LARGE SCALE GENOMIC DNA]</scope>
</reference>
<protein>
    <submittedName>
        <fullName evidence="2">Uncharacterized protein</fullName>
    </submittedName>
</protein>
<dbReference type="AlphaFoldDB" id="A0A4P9WJK9"/>
<organism evidence="2 3">
    <name type="scientific">Blyttiomyces helicus</name>
    <dbReference type="NCBI Taxonomy" id="388810"/>
    <lineage>
        <taxon>Eukaryota</taxon>
        <taxon>Fungi</taxon>
        <taxon>Fungi incertae sedis</taxon>
        <taxon>Chytridiomycota</taxon>
        <taxon>Chytridiomycota incertae sedis</taxon>
        <taxon>Chytridiomycetes</taxon>
        <taxon>Chytridiomycetes incertae sedis</taxon>
        <taxon>Blyttiomyces</taxon>
    </lineage>
</organism>
<dbReference type="Proteomes" id="UP000269721">
    <property type="component" value="Unassembled WGS sequence"/>
</dbReference>
<dbReference type="EMBL" id="KZ994589">
    <property type="protein sequence ID" value="RKO92552.1"/>
    <property type="molecule type" value="Genomic_DNA"/>
</dbReference>
<feature type="signal peptide" evidence="1">
    <location>
        <begin position="1"/>
        <end position="25"/>
    </location>
</feature>
<evidence type="ECO:0000313" key="3">
    <source>
        <dbReference type="Proteomes" id="UP000269721"/>
    </source>
</evidence>
<evidence type="ECO:0000313" key="2">
    <source>
        <dbReference type="EMBL" id="RKO92552.1"/>
    </source>
</evidence>
<accession>A0A4P9WJK9</accession>
<sequence length="101" mass="10968">MCAQVYRSSRFPFVACAALVGLGAGVNYASCCEGKQRGGLASGPSGRVWEPQQGSLTVRPRLQLNEMGAPLWELERPGELRKWGGRAQNSRLMLDYALDAP</sequence>
<feature type="chain" id="PRO_5020692802" evidence="1">
    <location>
        <begin position="26"/>
        <end position="101"/>
    </location>
</feature>
<keyword evidence="3" id="KW-1185">Reference proteome</keyword>
<keyword evidence="1" id="KW-0732">Signal</keyword>
<evidence type="ECO:0000256" key="1">
    <source>
        <dbReference type="SAM" id="SignalP"/>
    </source>
</evidence>
<gene>
    <name evidence="2" type="ORF">BDK51DRAFT_30033</name>
</gene>